<organism evidence="1 2">
    <name type="scientific">Aphanothece sacrum FPU1</name>
    <dbReference type="NCBI Taxonomy" id="1920663"/>
    <lineage>
        <taxon>Bacteria</taxon>
        <taxon>Bacillati</taxon>
        <taxon>Cyanobacteriota</taxon>
        <taxon>Cyanophyceae</taxon>
        <taxon>Oscillatoriophycideae</taxon>
        <taxon>Chroococcales</taxon>
        <taxon>Aphanothecaceae</taxon>
        <taxon>Aphanothece</taxon>
    </lineage>
</organism>
<dbReference type="EMBL" id="BDQK01000017">
    <property type="protein sequence ID" value="GBF82898.1"/>
    <property type="molecule type" value="Genomic_DNA"/>
</dbReference>
<dbReference type="Proteomes" id="UP000287247">
    <property type="component" value="Unassembled WGS sequence"/>
</dbReference>
<evidence type="ECO:0000313" key="1">
    <source>
        <dbReference type="EMBL" id="GBF82898.1"/>
    </source>
</evidence>
<gene>
    <name evidence="1" type="ORF">AsFPU1_4332</name>
</gene>
<proteinExistence type="predicted"/>
<comment type="caution">
    <text evidence="1">The sequence shown here is derived from an EMBL/GenBank/DDBJ whole genome shotgun (WGS) entry which is preliminary data.</text>
</comment>
<sequence length="119" mass="12634">MGINIEIMALQNPFSLKEGDILPIQVLFQGTLINNPLVEYLGQTISVSNNGIALIPIGASGLQVIEASYTDPNSNNPPISYAATLTAQSVLEPQSLGLLTATTALGISQILNRRMKKKA</sequence>
<keyword evidence="2" id="KW-1185">Reference proteome</keyword>
<protein>
    <submittedName>
        <fullName evidence="1">Uncharacterized protein</fullName>
    </submittedName>
</protein>
<evidence type="ECO:0000313" key="2">
    <source>
        <dbReference type="Proteomes" id="UP000287247"/>
    </source>
</evidence>
<reference evidence="2" key="1">
    <citation type="submission" date="2017-05" db="EMBL/GenBank/DDBJ databases">
        <title>Physiological properties and genetic analysis related to exopolysaccharide production of fresh-water unicellular cyanobacterium Aphanothece sacrum, Suizenji Nori, that has been cultured as a food source in Japan.</title>
        <authorList>
            <person name="Kanesaki Y."/>
            <person name="Yoshikawa S."/>
            <person name="Ohki K."/>
        </authorList>
    </citation>
    <scope>NUCLEOTIDE SEQUENCE [LARGE SCALE GENOMIC DNA]</scope>
    <source>
        <strain evidence="2">FPU1</strain>
    </source>
</reference>
<accession>A0A401INU3</accession>
<dbReference type="AlphaFoldDB" id="A0A401INU3"/>
<name>A0A401INU3_APHSA</name>